<gene>
    <name evidence="2" type="ORF">CLV57_3326</name>
</gene>
<protein>
    <submittedName>
        <fullName evidence="2">Uncharacterized protein</fullName>
    </submittedName>
</protein>
<sequence>MKAFKIHETALGVTGTGVKITYKLVKTGDVSMADLSIGHTPIDLKKDQDKTDNNVFQSKNDSQYLGLWEGNGILVTAHANGKAGGNWKLTISVNGTPLNDDPIKESTDGNGHLDHNAKHN</sequence>
<keyword evidence="3" id="KW-1185">Reference proteome</keyword>
<dbReference type="Proteomes" id="UP000242687">
    <property type="component" value="Unassembled WGS sequence"/>
</dbReference>
<comment type="caution">
    <text evidence="2">The sequence shown here is derived from an EMBL/GenBank/DDBJ whole genome shotgun (WGS) entry which is preliminary data.</text>
</comment>
<feature type="region of interest" description="Disordered" evidence="1">
    <location>
        <begin position="94"/>
        <end position="120"/>
    </location>
</feature>
<proteinExistence type="predicted"/>
<name>A0A2H9VP97_9SPHI</name>
<evidence type="ECO:0000313" key="2">
    <source>
        <dbReference type="EMBL" id="PJJ80179.1"/>
    </source>
</evidence>
<evidence type="ECO:0000256" key="1">
    <source>
        <dbReference type="SAM" id="MobiDB-lite"/>
    </source>
</evidence>
<organism evidence="2 3">
    <name type="scientific">Mucilaginibacter auburnensis</name>
    <dbReference type="NCBI Taxonomy" id="1457233"/>
    <lineage>
        <taxon>Bacteria</taxon>
        <taxon>Pseudomonadati</taxon>
        <taxon>Bacteroidota</taxon>
        <taxon>Sphingobacteriia</taxon>
        <taxon>Sphingobacteriales</taxon>
        <taxon>Sphingobacteriaceae</taxon>
        <taxon>Mucilaginibacter</taxon>
    </lineage>
</organism>
<reference evidence="2 3" key="1">
    <citation type="submission" date="2017-11" db="EMBL/GenBank/DDBJ databases">
        <title>Genomic Encyclopedia of Archaeal and Bacterial Type Strains, Phase II (KMG-II): From Individual Species to Whole Genera.</title>
        <authorList>
            <person name="Goeker M."/>
        </authorList>
    </citation>
    <scope>NUCLEOTIDE SEQUENCE [LARGE SCALE GENOMIC DNA]</scope>
    <source>
        <strain evidence="2 3">DSM 28175</strain>
    </source>
</reference>
<dbReference type="RefSeq" id="WP_100342471.1">
    <property type="nucleotide sequence ID" value="NZ_PGFJ01000002.1"/>
</dbReference>
<feature type="compositionally biased region" description="Basic and acidic residues" evidence="1">
    <location>
        <begin position="101"/>
        <end position="120"/>
    </location>
</feature>
<dbReference type="EMBL" id="PGFJ01000002">
    <property type="protein sequence ID" value="PJJ80179.1"/>
    <property type="molecule type" value="Genomic_DNA"/>
</dbReference>
<accession>A0A2H9VP97</accession>
<dbReference type="AlphaFoldDB" id="A0A2H9VP97"/>
<evidence type="ECO:0000313" key="3">
    <source>
        <dbReference type="Proteomes" id="UP000242687"/>
    </source>
</evidence>